<keyword evidence="1" id="KW-0812">Transmembrane</keyword>
<evidence type="ECO:0000313" key="3">
    <source>
        <dbReference type="Proteomes" id="UP001596108"/>
    </source>
</evidence>
<protein>
    <recommendedName>
        <fullName evidence="4">DUF4044 domain-containing protein</fullName>
    </recommendedName>
</protein>
<feature type="transmembrane region" description="Helical" evidence="1">
    <location>
        <begin position="25"/>
        <end position="46"/>
    </location>
</feature>
<dbReference type="EMBL" id="JBHSNC010000021">
    <property type="protein sequence ID" value="MFC5529168.1"/>
    <property type="molecule type" value="Genomic_DNA"/>
</dbReference>
<sequence length="48" mass="5215">MSAPKKRAPANPRAHKPTEQVNKKALIWLGVIFVAVVAVVAALLIWNP</sequence>
<dbReference type="RefSeq" id="WP_378111038.1">
    <property type="nucleotide sequence ID" value="NZ_JBHSNC010000021.1"/>
</dbReference>
<gene>
    <name evidence="2" type="ORF">ACFPQ4_06850</name>
</gene>
<accession>A0ABW0QWD6</accession>
<organism evidence="2 3">
    <name type="scientific">Cohnella yongneupensis</name>
    <dbReference type="NCBI Taxonomy" id="425006"/>
    <lineage>
        <taxon>Bacteria</taxon>
        <taxon>Bacillati</taxon>
        <taxon>Bacillota</taxon>
        <taxon>Bacilli</taxon>
        <taxon>Bacillales</taxon>
        <taxon>Paenibacillaceae</taxon>
        <taxon>Cohnella</taxon>
    </lineage>
</organism>
<evidence type="ECO:0000256" key="1">
    <source>
        <dbReference type="SAM" id="Phobius"/>
    </source>
</evidence>
<evidence type="ECO:0000313" key="2">
    <source>
        <dbReference type="EMBL" id="MFC5529168.1"/>
    </source>
</evidence>
<proteinExistence type="predicted"/>
<evidence type="ECO:0008006" key="4">
    <source>
        <dbReference type="Google" id="ProtNLM"/>
    </source>
</evidence>
<name>A0ABW0QWD6_9BACL</name>
<keyword evidence="3" id="KW-1185">Reference proteome</keyword>
<dbReference type="Proteomes" id="UP001596108">
    <property type="component" value="Unassembled WGS sequence"/>
</dbReference>
<reference evidence="3" key="1">
    <citation type="journal article" date="2019" name="Int. J. Syst. Evol. Microbiol.">
        <title>The Global Catalogue of Microorganisms (GCM) 10K type strain sequencing project: providing services to taxonomists for standard genome sequencing and annotation.</title>
        <authorList>
            <consortium name="The Broad Institute Genomics Platform"/>
            <consortium name="The Broad Institute Genome Sequencing Center for Infectious Disease"/>
            <person name="Wu L."/>
            <person name="Ma J."/>
        </authorList>
    </citation>
    <scope>NUCLEOTIDE SEQUENCE [LARGE SCALE GENOMIC DNA]</scope>
    <source>
        <strain evidence="3">CGMCC 1.18578</strain>
    </source>
</reference>
<keyword evidence="1" id="KW-1133">Transmembrane helix</keyword>
<comment type="caution">
    <text evidence="2">The sequence shown here is derived from an EMBL/GenBank/DDBJ whole genome shotgun (WGS) entry which is preliminary data.</text>
</comment>
<keyword evidence="1" id="KW-0472">Membrane</keyword>